<comment type="caution">
    <text evidence="9">The sequence shown here is derived from an EMBL/GenBank/DDBJ whole genome shotgun (WGS) entry which is preliminary data.</text>
</comment>
<dbReference type="AlphaFoldDB" id="A0A834W551"/>
<evidence type="ECO:0000256" key="1">
    <source>
        <dbReference type="ARBA" id="ARBA00012513"/>
    </source>
</evidence>
<dbReference type="Pfam" id="PF00069">
    <property type="entry name" value="Pkinase"/>
    <property type="match status" value="2"/>
</dbReference>
<keyword evidence="4" id="KW-0547">Nucleotide-binding</keyword>
<keyword evidence="5 9" id="KW-0418">Kinase</keyword>
<dbReference type="InterPro" id="IPR011009">
    <property type="entry name" value="Kinase-like_dom_sf"/>
</dbReference>
<proteinExistence type="predicted"/>
<dbReference type="EC" id="2.7.11.1" evidence="1"/>
<evidence type="ECO:0000256" key="6">
    <source>
        <dbReference type="ARBA" id="ARBA00022840"/>
    </source>
</evidence>
<dbReference type="SUPFAM" id="SSF56112">
    <property type="entry name" value="Protein kinase-like (PK-like)"/>
    <property type="match status" value="1"/>
</dbReference>
<dbReference type="OrthoDB" id="10020333at2759"/>
<feature type="region of interest" description="Disordered" evidence="7">
    <location>
        <begin position="371"/>
        <end position="390"/>
    </location>
</feature>
<feature type="compositionally biased region" description="Polar residues" evidence="7">
    <location>
        <begin position="678"/>
        <end position="690"/>
    </location>
</feature>
<dbReference type="GO" id="GO:0005634">
    <property type="term" value="C:nucleus"/>
    <property type="evidence" value="ECO:0007669"/>
    <property type="project" value="TreeGrafter"/>
</dbReference>
<sequence>MGTLIAGPVLGGDSGESQMAAWHLAALLLSAGRPTRPADLASRCTLFAASSELVEFLCSIPNSPILLTADLYVTLSAVAFIAVGRFISETGLIGIRGSSTGSCWWNDFNISGICFRKRKRRYYSDCDFLPAENRIVNSYFLDVDELDRAALLSPKRICNDSSGIHFQSNDNIIKSVVTQPIIRPLDSSIFVRSYFTNLIAGKEKVDDLEAEIVTNELVPRGEVYEKIIEIEPESDVELASPSARLENPAQYKEAKVEETFTNSTNINDRCKDFKQSIMSPLVGDKVNGDSVVPKSRISNSERVLECKESSRLMSSRSMKPVQNMVQPSNTVALEMSPEGDVKEIHNENCNQVEHFKGKQIVADVKHLEISTEPPSVQKFPPSPSKLNRHSDASAPNLQGLCKTSHNYTNIDSHEEKQLCNRYQASLGKGLKKNSTSIHIKERKETSLSLSPEDQKEPKVLPTFESYIVEEEEGSGGYGIVYKARRKKDGATVAIKCPHARAHGQHVTNELKVLERFGGKNFIIKYEGSFKNGNTDCFVLEHIEHDRPEVLRREIDVFQIRWYGYCMFKALASLHRRGIIHRDVKPGNFLFSRKLNKGYLIDFNLAKDLHQNHKNITSTKCRKFPNANISEAADQRTTKGSKTILDLKDSRRKVMVQSKTKNDRGSGKVMRSQGADGSGVTSAKDATSTRTSFAEKLRKTLPSQGRKELINFLQETLLGPNQEPQSIPAPMRKRIPAPRGKVESELLYVTPMPLNSTGVDVTGAGFLKNKGNGNHMREGSCVGTKGFRAPEVLFKSPHQGPKLDIWSAGVSLLYLIIGRTPFTGDPEQNLKDIAKLRGSEDLWEVAKLHNRESSFPVELYDKQSLPCTGLRDWCLMNTKRPEFLEVIPGSLFDLVDKCLAVNPRVRISSDEALRHEFFAPCHESLRMQRLSKQAGTLELA</sequence>
<dbReference type="GO" id="GO:0005524">
    <property type="term" value="F:ATP binding"/>
    <property type="evidence" value="ECO:0007669"/>
    <property type="project" value="UniProtKB-KW"/>
</dbReference>
<evidence type="ECO:0000313" key="9">
    <source>
        <dbReference type="EMBL" id="KAF7810050.1"/>
    </source>
</evidence>
<evidence type="ECO:0000256" key="2">
    <source>
        <dbReference type="ARBA" id="ARBA00022527"/>
    </source>
</evidence>
<dbReference type="EMBL" id="JAAIUW010000011">
    <property type="protein sequence ID" value="KAF7810050.1"/>
    <property type="molecule type" value="Genomic_DNA"/>
</dbReference>
<reference evidence="9" key="1">
    <citation type="submission" date="2020-09" db="EMBL/GenBank/DDBJ databases">
        <title>Genome-Enabled Discovery of Anthraquinone Biosynthesis in Senna tora.</title>
        <authorList>
            <person name="Kang S.-H."/>
            <person name="Pandey R.P."/>
            <person name="Lee C.-M."/>
            <person name="Sim J.-S."/>
            <person name="Jeong J.-T."/>
            <person name="Choi B.-S."/>
            <person name="Jung M."/>
            <person name="Ginzburg D."/>
            <person name="Zhao K."/>
            <person name="Won S.Y."/>
            <person name="Oh T.-J."/>
            <person name="Yu Y."/>
            <person name="Kim N.-H."/>
            <person name="Lee O.R."/>
            <person name="Lee T.-H."/>
            <person name="Bashyal P."/>
            <person name="Kim T.-S."/>
            <person name="Lee W.-H."/>
            <person name="Kawkins C."/>
            <person name="Kim C.-K."/>
            <person name="Kim J.S."/>
            <person name="Ahn B.O."/>
            <person name="Rhee S.Y."/>
            <person name="Sohng J.K."/>
        </authorList>
    </citation>
    <scope>NUCLEOTIDE SEQUENCE</scope>
    <source>
        <tissue evidence="9">Leaf</tissue>
    </source>
</reference>
<evidence type="ECO:0000259" key="8">
    <source>
        <dbReference type="PROSITE" id="PS50011"/>
    </source>
</evidence>
<organism evidence="9 10">
    <name type="scientific">Senna tora</name>
    <dbReference type="NCBI Taxonomy" id="362788"/>
    <lineage>
        <taxon>Eukaryota</taxon>
        <taxon>Viridiplantae</taxon>
        <taxon>Streptophyta</taxon>
        <taxon>Embryophyta</taxon>
        <taxon>Tracheophyta</taxon>
        <taxon>Spermatophyta</taxon>
        <taxon>Magnoliopsida</taxon>
        <taxon>eudicotyledons</taxon>
        <taxon>Gunneridae</taxon>
        <taxon>Pentapetalae</taxon>
        <taxon>rosids</taxon>
        <taxon>fabids</taxon>
        <taxon>Fabales</taxon>
        <taxon>Fabaceae</taxon>
        <taxon>Caesalpinioideae</taxon>
        <taxon>Cassia clade</taxon>
        <taxon>Senna</taxon>
    </lineage>
</organism>
<dbReference type="Gene3D" id="1.10.510.10">
    <property type="entry name" value="Transferase(Phosphotransferase) domain 1"/>
    <property type="match status" value="2"/>
</dbReference>
<evidence type="ECO:0000256" key="3">
    <source>
        <dbReference type="ARBA" id="ARBA00022679"/>
    </source>
</evidence>
<keyword evidence="3" id="KW-0808">Transferase</keyword>
<name>A0A834W551_9FABA</name>
<evidence type="ECO:0000256" key="4">
    <source>
        <dbReference type="ARBA" id="ARBA00022741"/>
    </source>
</evidence>
<dbReference type="GO" id="GO:0004674">
    <property type="term" value="F:protein serine/threonine kinase activity"/>
    <property type="evidence" value="ECO:0007669"/>
    <property type="project" value="UniProtKB-KW"/>
</dbReference>
<feature type="domain" description="Protein kinase" evidence="8">
    <location>
        <begin position="466"/>
        <end position="917"/>
    </location>
</feature>
<dbReference type="PANTHER" id="PTHR44167">
    <property type="entry name" value="OVARIAN-SPECIFIC SERINE/THREONINE-PROTEIN KINASE LOK-RELATED"/>
    <property type="match status" value="1"/>
</dbReference>
<dbReference type="Proteomes" id="UP000634136">
    <property type="component" value="Unassembled WGS sequence"/>
</dbReference>
<dbReference type="FunFam" id="1.10.510.10:FF:001893">
    <property type="entry name" value="Probable serine/threonine-protein kinase DDB_G0291918"/>
    <property type="match status" value="1"/>
</dbReference>
<dbReference type="GO" id="GO:0044773">
    <property type="term" value="P:mitotic DNA damage checkpoint signaling"/>
    <property type="evidence" value="ECO:0007669"/>
    <property type="project" value="TreeGrafter"/>
</dbReference>
<dbReference type="InterPro" id="IPR008271">
    <property type="entry name" value="Ser/Thr_kinase_AS"/>
</dbReference>
<feature type="region of interest" description="Disordered" evidence="7">
    <location>
        <begin position="652"/>
        <end position="690"/>
    </location>
</feature>
<dbReference type="PROSITE" id="PS50011">
    <property type="entry name" value="PROTEIN_KINASE_DOM"/>
    <property type="match status" value="1"/>
</dbReference>
<dbReference type="FunFam" id="1.10.510.10:FF:001725">
    <property type="entry name" value="Kinase like protein"/>
    <property type="match status" value="1"/>
</dbReference>
<keyword evidence="10" id="KW-1185">Reference proteome</keyword>
<evidence type="ECO:0000256" key="5">
    <source>
        <dbReference type="ARBA" id="ARBA00022777"/>
    </source>
</evidence>
<evidence type="ECO:0000313" key="10">
    <source>
        <dbReference type="Proteomes" id="UP000634136"/>
    </source>
</evidence>
<dbReference type="PROSITE" id="PS00108">
    <property type="entry name" value="PROTEIN_KINASE_ST"/>
    <property type="match status" value="1"/>
</dbReference>
<dbReference type="SMART" id="SM00220">
    <property type="entry name" value="S_TKc"/>
    <property type="match status" value="1"/>
</dbReference>
<accession>A0A834W551</accession>
<keyword evidence="2" id="KW-0723">Serine/threonine-protein kinase</keyword>
<dbReference type="InterPro" id="IPR000719">
    <property type="entry name" value="Prot_kinase_dom"/>
</dbReference>
<gene>
    <name evidence="9" type="ORF">G2W53_036793</name>
</gene>
<keyword evidence="6" id="KW-0067">ATP-binding</keyword>
<protein>
    <recommendedName>
        <fullName evidence="1">non-specific serine/threonine protein kinase</fullName>
        <ecNumber evidence="1">2.7.11.1</ecNumber>
    </recommendedName>
</protein>
<evidence type="ECO:0000256" key="7">
    <source>
        <dbReference type="SAM" id="MobiDB-lite"/>
    </source>
</evidence>
<dbReference type="PANTHER" id="PTHR44167:SF23">
    <property type="entry name" value="CDC7 KINASE, ISOFORM A-RELATED"/>
    <property type="match status" value="1"/>
</dbReference>